<evidence type="ECO:0000313" key="2">
    <source>
        <dbReference type="EMBL" id="QGK69097.1"/>
    </source>
</evidence>
<reference evidence="3" key="1">
    <citation type="submission" date="2019-11" db="EMBL/GenBank/DDBJ databases">
        <title>The complete genome sequence of Saccharopolyspora sp. E2A.</title>
        <authorList>
            <person name="Zhang G."/>
        </authorList>
    </citation>
    <scope>NUCLEOTIDE SEQUENCE [LARGE SCALE GENOMIC DNA]</scope>
    <source>
        <strain evidence="3">E2A</strain>
    </source>
</reference>
<name>A0A5Q3QE77_9PSEU</name>
<feature type="domain" description="DinB-like" evidence="1">
    <location>
        <begin position="18"/>
        <end position="180"/>
    </location>
</feature>
<evidence type="ECO:0000259" key="1">
    <source>
        <dbReference type="Pfam" id="PF12867"/>
    </source>
</evidence>
<protein>
    <submittedName>
        <fullName evidence="2">DinB family protein</fullName>
    </submittedName>
</protein>
<dbReference type="KEGG" id="sace:GIY23_05710"/>
<dbReference type="Gene3D" id="1.20.120.450">
    <property type="entry name" value="dinb family like domain"/>
    <property type="match status" value="1"/>
</dbReference>
<proteinExistence type="predicted"/>
<dbReference type="InterPro" id="IPR034660">
    <property type="entry name" value="DinB/YfiT-like"/>
</dbReference>
<dbReference type="EMBL" id="CP045929">
    <property type="protein sequence ID" value="QGK69097.1"/>
    <property type="molecule type" value="Genomic_DNA"/>
</dbReference>
<dbReference type="Proteomes" id="UP000371041">
    <property type="component" value="Chromosome"/>
</dbReference>
<organism evidence="2 3">
    <name type="scientific">Allosaccharopolyspora coralli</name>
    <dbReference type="NCBI Taxonomy" id="2665642"/>
    <lineage>
        <taxon>Bacteria</taxon>
        <taxon>Bacillati</taxon>
        <taxon>Actinomycetota</taxon>
        <taxon>Actinomycetes</taxon>
        <taxon>Pseudonocardiales</taxon>
        <taxon>Pseudonocardiaceae</taxon>
        <taxon>Allosaccharopolyspora</taxon>
    </lineage>
</organism>
<keyword evidence="3" id="KW-1185">Reference proteome</keyword>
<gene>
    <name evidence="2" type="ORF">GIY23_05710</name>
</gene>
<dbReference type="AlphaFoldDB" id="A0A5Q3QE77"/>
<dbReference type="SUPFAM" id="SSF109854">
    <property type="entry name" value="DinB/YfiT-like putative metalloenzymes"/>
    <property type="match status" value="1"/>
</dbReference>
<evidence type="ECO:0000313" key="3">
    <source>
        <dbReference type="Proteomes" id="UP000371041"/>
    </source>
</evidence>
<dbReference type="InterPro" id="IPR024775">
    <property type="entry name" value="DinB-like"/>
</dbReference>
<accession>A0A5Q3QE77</accession>
<dbReference type="Pfam" id="PF12867">
    <property type="entry name" value="DinB_2"/>
    <property type="match status" value="1"/>
</dbReference>
<dbReference type="RefSeq" id="WP_154075698.1">
    <property type="nucleotide sequence ID" value="NZ_CP045929.1"/>
</dbReference>
<sequence>MDTTTNARLDWNEELRSQLEWHWANQFRPRLTGLTDAEYFWEPVPGCWNVRPRGESTAPIAVGAGTHTIDFAIPEPSPAPVTTIAWRLGHLVAGVFGARNAAHFDGPAMDHQSHTYAPTAAEALDQLDAGYARWMAGVAGLGQDGLVEPCGPAEGPFADWSTAALVLHIHREVLHHGAEIALLRDLYTWRTA</sequence>